<evidence type="ECO:0000313" key="4">
    <source>
        <dbReference type="EMBL" id="CAB4570748.1"/>
    </source>
</evidence>
<dbReference type="EMBL" id="CAEZTD010000124">
    <property type="protein sequence ID" value="CAB4570748.1"/>
    <property type="molecule type" value="Genomic_DNA"/>
</dbReference>
<dbReference type="GO" id="GO:0045900">
    <property type="term" value="P:negative regulation of translational elongation"/>
    <property type="evidence" value="ECO:0007669"/>
    <property type="project" value="TreeGrafter"/>
</dbReference>
<reference evidence="4" key="1">
    <citation type="submission" date="2020-05" db="EMBL/GenBank/DDBJ databases">
        <authorList>
            <person name="Chiriac C."/>
            <person name="Salcher M."/>
            <person name="Ghai R."/>
            <person name="Kavagutti S V."/>
        </authorList>
    </citation>
    <scope>NUCLEOTIDE SEQUENCE</scope>
</reference>
<dbReference type="Gene3D" id="3.30.160.100">
    <property type="entry name" value="Ribosome hibernation promotion factor-like"/>
    <property type="match status" value="1"/>
</dbReference>
<evidence type="ECO:0000256" key="2">
    <source>
        <dbReference type="ARBA" id="ARBA00022845"/>
    </source>
</evidence>
<dbReference type="Pfam" id="PF16321">
    <property type="entry name" value="Ribosom_S30AE_C"/>
    <property type="match status" value="1"/>
</dbReference>
<name>A0A6J6EBV9_9ZZZZ</name>
<dbReference type="SUPFAM" id="SSF69754">
    <property type="entry name" value="Ribosome binding protein Y (YfiA homologue)"/>
    <property type="match status" value="1"/>
</dbReference>
<dbReference type="InterPro" id="IPR038416">
    <property type="entry name" value="Ribosom_S30AE_C_sf"/>
</dbReference>
<dbReference type="InterPro" id="IPR003489">
    <property type="entry name" value="RHF/RaiA"/>
</dbReference>
<dbReference type="AlphaFoldDB" id="A0A6J6EBV9"/>
<dbReference type="PANTHER" id="PTHR33231:SF1">
    <property type="entry name" value="30S RIBOSOMAL PROTEIN"/>
    <property type="match status" value="1"/>
</dbReference>
<feature type="domain" description="Sigma 54 modulation/S30EA ribosomal protein C-terminal" evidence="3">
    <location>
        <begin position="150"/>
        <end position="203"/>
    </location>
</feature>
<keyword evidence="2" id="KW-0810">Translation regulation</keyword>
<accession>A0A6J6EBV9</accession>
<dbReference type="Gene3D" id="3.30.505.50">
    <property type="entry name" value="Sigma 54 modulation/S30EA ribosomal protein, C-terminal domain"/>
    <property type="match status" value="1"/>
</dbReference>
<sequence>MKLNIVARHIQVTERFSNYVAEKLEKVEHLSDKALELDVTVSRHHAGKGLIGGDRVELTLVGRGPILRAESDGEDKYAAFDLALGRLLERLRRAKDKRKVHRGGAHHLTSLREASADGFAGLDVTPASAEALGINTGPIENPHEDDDYTPILIRQKVFAASAMTLDDALYNMEAVGHDFYLYIDAETARPSVVYRRKGWHYGVISIDEVVAAERAS</sequence>
<protein>
    <submittedName>
        <fullName evidence="4">Unannotated protein</fullName>
    </submittedName>
</protein>
<dbReference type="GO" id="GO:0022627">
    <property type="term" value="C:cytosolic small ribosomal subunit"/>
    <property type="evidence" value="ECO:0007669"/>
    <property type="project" value="TreeGrafter"/>
</dbReference>
<evidence type="ECO:0000259" key="3">
    <source>
        <dbReference type="Pfam" id="PF16321"/>
    </source>
</evidence>
<dbReference type="NCBIfam" id="TIGR00741">
    <property type="entry name" value="yfiA"/>
    <property type="match status" value="1"/>
</dbReference>
<keyword evidence="1" id="KW-0963">Cytoplasm</keyword>
<evidence type="ECO:0000256" key="1">
    <source>
        <dbReference type="ARBA" id="ARBA00022490"/>
    </source>
</evidence>
<dbReference type="Pfam" id="PF02482">
    <property type="entry name" value="Ribosomal_S30AE"/>
    <property type="match status" value="1"/>
</dbReference>
<dbReference type="InterPro" id="IPR036567">
    <property type="entry name" value="RHF-like"/>
</dbReference>
<dbReference type="InterPro" id="IPR050574">
    <property type="entry name" value="HPF/YfiA_ribosome-assoc"/>
</dbReference>
<dbReference type="FunFam" id="3.30.505.50:FF:000002">
    <property type="entry name" value="Ribosome hibernation promoting factor"/>
    <property type="match status" value="1"/>
</dbReference>
<proteinExistence type="inferred from homology"/>
<dbReference type="HAMAP" id="MF_00839">
    <property type="entry name" value="HPF"/>
    <property type="match status" value="1"/>
</dbReference>
<dbReference type="GO" id="GO:0043024">
    <property type="term" value="F:ribosomal small subunit binding"/>
    <property type="evidence" value="ECO:0007669"/>
    <property type="project" value="TreeGrafter"/>
</dbReference>
<gene>
    <name evidence="4" type="ORF">UFOPK1591_01286</name>
</gene>
<dbReference type="InterPro" id="IPR032528">
    <property type="entry name" value="Ribosom_S30AE_C"/>
</dbReference>
<dbReference type="CDD" id="cd00552">
    <property type="entry name" value="RaiA"/>
    <property type="match status" value="1"/>
</dbReference>
<organism evidence="4">
    <name type="scientific">freshwater metagenome</name>
    <dbReference type="NCBI Taxonomy" id="449393"/>
    <lineage>
        <taxon>unclassified sequences</taxon>
        <taxon>metagenomes</taxon>
        <taxon>ecological metagenomes</taxon>
    </lineage>
</organism>
<dbReference type="InterPro" id="IPR034694">
    <property type="entry name" value="HPF_long/plastid"/>
</dbReference>
<dbReference type="PANTHER" id="PTHR33231">
    <property type="entry name" value="30S RIBOSOMAL PROTEIN"/>
    <property type="match status" value="1"/>
</dbReference>